<dbReference type="SUPFAM" id="SSF51126">
    <property type="entry name" value="Pectin lyase-like"/>
    <property type="match status" value="1"/>
</dbReference>
<keyword evidence="2" id="KW-1185">Reference proteome</keyword>
<dbReference type="Proteomes" id="UP000317421">
    <property type="component" value="Unassembled WGS sequence"/>
</dbReference>
<name>A0A5C6A5Z6_9BACT</name>
<evidence type="ECO:0008006" key="3">
    <source>
        <dbReference type="Google" id="ProtNLM"/>
    </source>
</evidence>
<dbReference type="PROSITE" id="PS00018">
    <property type="entry name" value="EF_HAND_1"/>
    <property type="match status" value="1"/>
</dbReference>
<reference evidence="1 2" key="1">
    <citation type="submission" date="2019-02" db="EMBL/GenBank/DDBJ databases">
        <title>Deep-cultivation of Planctomycetes and their phenomic and genomic characterization uncovers novel biology.</title>
        <authorList>
            <person name="Wiegand S."/>
            <person name="Jogler M."/>
            <person name="Boedeker C."/>
            <person name="Pinto D."/>
            <person name="Vollmers J."/>
            <person name="Rivas-Marin E."/>
            <person name="Kohn T."/>
            <person name="Peeters S.H."/>
            <person name="Heuer A."/>
            <person name="Rast P."/>
            <person name="Oberbeckmann S."/>
            <person name="Bunk B."/>
            <person name="Jeske O."/>
            <person name="Meyerdierks A."/>
            <person name="Storesund J.E."/>
            <person name="Kallscheuer N."/>
            <person name="Luecker S."/>
            <person name="Lage O.M."/>
            <person name="Pohl T."/>
            <person name="Merkel B.J."/>
            <person name="Hornburger P."/>
            <person name="Mueller R.-W."/>
            <person name="Bruemmer F."/>
            <person name="Labrenz M."/>
            <person name="Spormann A.M."/>
            <person name="Op Den Camp H."/>
            <person name="Overmann J."/>
            <person name="Amann R."/>
            <person name="Jetten M.S.M."/>
            <person name="Mascher T."/>
            <person name="Medema M.H."/>
            <person name="Devos D.P."/>
            <person name="Kaster A.-K."/>
            <person name="Ovreas L."/>
            <person name="Rohde M."/>
            <person name="Galperin M.Y."/>
            <person name="Jogler C."/>
        </authorList>
    </citation>
    <scope>NUCLEOTIDE SEQUENCE [LARGE SCALE GENOMIC DNA]</scope>
    <source>
        <strain evidence="1 2">Pla108</strain>
    </source>
</reference>
<evidence type="ECO:0000313" key="2">
    <source>
        <dbReference type="Proteomes" id="UP000317421"/>
    </source>
</evidence>
<dbReference type="InterPro" id="IPR059226">
    <property type="entry name" value="Choice_anch_Q_dom"/>
</dbReference>
<dbReference type="Gene3D" id="1.10.1330.10">
    <property type="entry name" value="Dockerin domain"/>
    <property type="match status" value="1"/>
</dbReference>
<dbReference type="EMBL" id="SJPR01000005">
    <property type="protein sequence ID" value="TWT95374.1"/>
    <property type="molecule type" value="Genomic_DNA"/>
</dbReference>
<dbReference type="AlphaFoldDB" id="A0A5C6A5Z6"/>
<sequence length="308" mass="31617">MGGGIYVRYGYSGANFTLMNSIVAGNAADGAAPDLRPHSNNLLSANYSLIGDTTSGFTATQLQAITSGAGNLQNIDPLLGPLADNGGPTQTHALLPGSPAFNAGDPAIVVNGAEYDQRGAGYERVAVGRIDIGAYEAQGAVTAAPGDYNRDGAVNAADYTVWRDTLDTAAAPLTGADGDGDGQVTRGDWDVWVSHYGYTYTIPQASSALVSEPAPAASAVVEATTQSASNNTVPAYFFAEALPKESDTVSDQETLPLSSTSSDDALLLLLAGGRSYSEAETILDEAFATADDESEENAPLTLAFGGFE</sequence>
<dbReference type="InterPro" id="IPR018247">
    <property type="entry name" value="EF_Hand_1_Ca_BS"/>
</dbReference>
<organism evidence="1 2">
    <name type="scientific">Botrimarina colliarenosi</name>
    <dbReference type="NCBI Taxonomy" id="2528001"/>
    <lineage>
        <taxon>Bacteria</taxon>
        <taxon>Pseudomonadati</taxon>
        <taxon>Planctomycetota</taxon>
        <taxon>Planctomycetia</taxon>
        <taxon>Pirellulales</taxon>
        <taxon>Lacipirellulaceae</taxon>
        <taxon>Botrimarina</taxon>
    </lineage>
</organism>
<comment type="caution">
    <text evidence="1">The sequence shown here is derived from an EMBL/GenBank/DDBJ whole genome shotgun (WGS) entry which is preliminary data.</text>
</comment>
<dbReference type="InterPro" id="IPR011050">
    <property type="entry name" value="Pectin_lyase_fold/virulence"/>
</dbReference>
<dbReference type="GO" id="GO:0000272">
    <property type="term" value="P:polysaccharide catabolic process"/>
    <property type="evidence" value="ECO:0007669"/>
    <property type="project" value="InterPro"/>
</dbReference>
<evidence type="ECO:0000313" key="1">
    <source>
        <dbReference type="EMBL" id="TWT95374.1"/>
    </source>
</evidence>
<protein>
    <recommendedName>
        <fullName evidence="3">Dockerin domain-containing protein</fullName>
    </recommendedName>
</protein>
<accession>A0A5C6A5Z6</accession>
<proteinExistence type="predicted"/>
<dbReference type="InterPro" id="IPR036439">
    <property type="entry name" value="Dockerin_dom_sf"/>
</dbReference>
<gene>
    <name evidence="1" type="ORF">Pla108_35220</name>
</gene>
<dbReference type="NCBIfam" id="NF041518">
    <property type="entry name" value="choice_anch_Q"/>
    <property type="match status" value="1"/>
</dbReference>
<dbReference type="SUPFAM" id="SSF63446">
    <property type="entry name" value="Type I dockerin domain"/>
    <property type="match status" value="1"/>
</dbReference>